<name>E6Q8X7_9ZZZZ</name>
<comment type="caution">
    <text evidence="1">The sequence shown here is derived from an EMBL/GenBank/DDBJ whole genome shotgun (WGS) entry which is preliminary data.</text>
</comment>
<organism evidence="1">
    <name type="scientific">mine drainage metagenome</name>
    <dbReference type="NCBI Taxonomy" id="410659"/>
    <lineage>
        <taxon>unclassified sequences</taxon>
        <taxon>metagenomes</taxon>
        <taxon>ecological metagenomes</taxon>
    </lineage>
</organism>
<reference evidence="1" key="1">
    <citation type="submission" date="2009-10" db="EMBL/GenBank/DDBJ databases">
        <title>Diversity of trophic interactions inside an arsenic-rich microbial ecosystem.</title>
        <authorList>
            <person name="Bertin P.N."/>
            <person name="Heinrich-Salmeron A."/>
            <person name="Pelletier E."/>
            <person name="Goulhen-Chollet F."/>
            <person name="Arsene-Ploetze F."/>
            <person name="Gallien S."/>
            <person name="Calteau A."/>
            <person name="Vallenet D."/>
            <person name="Casiot C."/>
            <person name="Chane-Woon-Ming B."/>
            <person name="Giloteaux L."/>
            <person name="Barakat M."/>
            <person name="Bonnefoy V."/>
            <person name="Bruneel O."/>
            <person name="Chandler M."/>
            <person name="Cleiss J."/>
            <person name="Duran R."/>
            <person name="Elbaz-Poulichet F."/>
            <person name="Fonknechten N."/>
            <person name="Lauga B."/>
            <person name="Mornico D."/>
            <person name="Ortet P."/>
            <person name="Schaeffer C."/>
            <person name="Siguier P."/>
            <person name="Alexander Thil Smith A."/>
            <person name="Van Dorsselaer A."/>
            <person name="Weissenbach J."/>
            <person name="Medigue C."/>
            <person name="Le Paslier D."/>
        </authorList>
    </citation>
    <scope>NUCLEOTIDE SEQUENCE</scope>
</reference>
<sequence length="83" mass="9003">MDGSCYAGPASARASLPTTTQTVAGGPVGPRFVVWAKTVDFVDKPECQYDYGDFFRSVFAIGANPRTAPQHYSFFSVAHCFQC</sequence>
<accession>E6Q8X7</accession>
<proteinExistence type="predicted"/>
<evidence type="ECO:0000313" key="1">
    <source>
        <dbReference type="EMBL" id="CBI03653.1"/>
    </source>
</evidence>
<dbReference type="EMBL" id="CABP01000020">
    <property type="protein sequence ID" value="CBI03653.1"/>
    <property type="molecule type" value="Genomic_DNA"/>
</dbReference>
<dbReference type="AlphaFoldDB" id="E6Q8X7"/>
<gene>
    <name evidence="1" type="ORF">CARN5_2939</name>
</gene>
<protein>
    <submittedName>
        <fullName evidence="1">Uncharacterized protein</fullName>
    </submittedName>
</protein>